<feature type="domain" description="PEGA" evidence="2">
    <location>
        <begin position="117"/>
        <end position="183"/>
    </location>
</feature>
<dbReference type="OrthoDB" id="95942at2157"/>
<reference evidence="4" key="1">
    <citation type="journal article" date="2016" name="Stand. Genomic Sci.">
        <title>Complete genome sequence of Methanospirillum hungatei type strain JF1.</title>
        <authorList>
            <person name="Gunsalus R.P."/>
            <person name="Cook L.E."/>
            <person name="Crable B."/>
            <person name="Rohlin L."/>
            <person name="McDonald E."/>
            <person name="Mouttaki H."/>
            <person name="Sieber J.R."/>
            <person name="Poweleit N."/>
            <person name="Zhou H."/>
            <person name="Lapidus A.L."/>
            <person name="Daligault H.E."/>
            <person name="Land M."/>
            <person name="Gilna P."/>
            <person name="Ivanova N."/>
            <person name="Kyrpides N."/>
            <person name="Culley D.E."/>
            <person name="McInerney M.J."/>
        </authorList>
    </citation>
    <scope>NUCLEOTIDE SEQUENCE [LARGE SCALE GENOMIC DNA]</scope>
    <source>
        <strain evidence="4">ATCC 27890 / DSM 864 / NBRC 100397 / JF-1</strain>
    </source>
</reference>
<keyword evidence="1" id="KW-0472">Membrane</keyword>
<evidence type="ECO:0000313" key="4">
    <source>
        <dbReference type="Proteomes" id="UP000001941"/>
    </source>
</evidence>
<sequence length="219" mass="22930">MRSIHFLVMAGVFSCFLLFHLILPVAGIASPELTGGDYQATGTLHVDGSPVGMDIALDGRVAGQVPESGVLIIDNITVGEHAVTGSFPGYASQEMWVNVPDGLPAEIRIDLSRKLMGSLDISSSPPNVQIYVDDLYKGITPAVVEVEAGSHVVLLRLSGFQDWSTQTDVAGGETTVLSGTLVPVSKTPVSSASGGPSVLVTMLLIVAGVMVAYGQIRRR</sequence>
<protein>
    <recommendedName>
        <fullName evidence="2">PEGA domain-containing protein</fullName>
    </recommendedName>
</protein>
<dbReference type="Proteomes" id="UP000001941">
    <property type="component" value="Chromosome"/>
</dbReference>
<dbReference type="GeneID" id="3922217"/>
<dbReference type="KEGG" id="mhu:Mhun_2301"/>
<dbReference type="STRING" id="323259.Mhun_2301"/>
<dbReference type="PANTHER" id="PTHR36194:SF1">
    <property type="entry name" value="S-LAYER-LIKE PROTEIN"/>
    <property type="match status" value="1"/>
</dbReference>
<dbReference type="RefSeq" id="WP_011449264.1">
    <property type="nucleotide sequence ID" value="NC_007796.1"/>
</dbReference>
<accession>Q2FTR3</accession>
<dbReference type="Pfam" id="PF08308">
    <property type="entry name" value="PEGA"/>
    <property type="match status" value="1"/>
</dbReference>
<gene>
    <name evidence="3" type="ordered locus">Mhun_2301</name>
</gene>
<evidence type="ECO:0000256" key="1">
    <source>
        <dbReference type="SAM" id="Phobius"/>
    </source>
</evidence>
<dbReference type="eggNOG" id="arCOG03264">
    <property type="taxonomic scope" value="Archaea"/>
</dbReference>
<name>Q2FTR3_METHJ</name>
<evidence type="ECO:0000313" key="3">
    <source>
        <dbReference type="EMBL" id="ABD42006.1"/>
    </source>
</evidence>
<proteinExistence type="predicted"/>
<dbReference type="EMBL" id="CP000254">
    <property type="protein sequence ID" value="ABD42006.1"/>
    <property type="molecule type" value="Genomic_DNA"/>
</dbReference>
<dbReference type="EnsemblBacteria" id="ABD42006">
    <property type="protein sequence ID" value="ABD42006"/>
    <property type="gene ID" value="Mhun_2301"/>
</dbReference>
<evidence type="ECO:0000259" key="2">
    <source>
        <dbReference type="Pfam" id="PF08308"/>
    </source>
</evidence>
<organism evidence="3 4">
    <name type="scientific">Methanospirillum hungatei JF-1 (strain ATCC 27890 / DSM 864 / NBRC 100397 / JF-1)</name>
    <dbReference type="NCBI Taxonomy" id="323259"/>
    <lineage>
        <taxon>Archaea</taxon>
        <taxon>Methanobacteriati</taxon>
        <taxon>Methanobacteriota</taxon>
        <taxon>Stenosarchaea group</taxon>
        <taxon>Methanomicrobia</taxon>
        <taxon>Methanomicrobiales</taxon>
        <taxon>Methanospirillaceae</taxon>
        <taxon>Methanospirillum</taxon>
    </lineage>
</organism>
<dbReference type="PANTHER" id="PTHR36194">
    <property type="entry name" value="S-LAYER-LIKE PROTEIN"/>
    <property type="match status" value="1"/>
</dbReference>
<feature type="transmembrane region" description="Helical" evidence="1">
    <location>
        <begin position="194"/>
        <end position="213"/>
    </location>
</feature>
<dbReference type="InParanoid" id="Q2FTR3"/>
<dbReference type="AlphaFoldDB" id="Q2FTR3"/>
<keyword evidence="1" id="KW-0812">Transmembrane</keyword>
<dbReference type="HOGENOM" id="CLU_1259096_0_0_2"/>
<keyword evidence="4" id="KW-1185">Reference proteome</keyword>
<dbReference type="PROSITE" id="PS51257">
    <property type="entry name" value="PROKAR_LIPOPROTEIN"/>
    <property type="match status" value="1"/>
</dbReference>
<keyword evidence="1" id="KW-1133">Transmembrane helix</keyword>
<dbReference type="InterPro" id="IPR013229">
    <property type="entry name" value="PEGA"/>
</dbReference>